<name>A0A9W8Z118_9PEZI</name>
<evidence type="ECO:0000313" key="1">
    <source>
        <dbReference type="EMBL" id="KAJ4395833.1"/>
    </source>
</evidence>
<accession>A0A9W8Z118</accession>
<dbReference type="Proteomes" id="UP001140453">
    <property type="component" value="Unassembled WGS sequence"/>
</dbReference>
<reference evidence="1" key="1">
    <citation type="submission" date="2022-10" db="EMBL/GenBank/DDBJ databases">
        <title>Tapping the CABI collections for fungal endophytes: first genome assemblies for Collariella, Neodidymelliopsis, Ascochyta clinopodiicola, Didymella pomorum, Didymosphaeria variabile, Neocosmospora piperis and Neocucurbitaria cava.</title>
        <authorList>
            <person name="Hill R."/>
        </authorList>
    </citation>
    <scope>NUCLEOTIDE SEQUENCE</scope>
    <source>
        <strain evidence="1">IMI 355082</strain>
    </source>
</reference>
<keyword evidence="2" id="KW-1185">Reference proteome</keyword>
<sequence length="296" mass="33305">MANFQNFSLDLEGQEHQEGMFVSSIAMFETGSEGSGFHTKNPTLEPYQRHQVIQRQGSIDIRCSLIDVIHGVMSPDSDYWATIVVLQFRFDPQKRARRISEATIELLFDVTDPRHEIPEVEAISFDGNYSLFTSKQSESKTTGASATLGLEQLVTANGTAKWEQTVTRETSDKATVIGGTFHVNNVPPDRIAKWTLLENLTLKSGIPASLQVGVRLRRRDEAVFTLMPTLRCRADKWTRMENLFGRVPEDDPVLLKPDEKPTNRFLMYDTDNLGAIDMQSLADITSTRIVSHVEKA</sequence>
<dbReference type="EMBL" id="JAPEVB010000001">
    <property type="protein sequence ID" value="KAJ4395833.1"/>
    <property type="molecule type" value="Genomic_DNA"/>
</dbReference>
<evidence type="ECO:0000313" key="2">
    <source>
        <dbReference type="Proteomes" id="UP001140453"/>
    </source>
</evidence>
<organism evidence="1 2">
    <name type="scientific">Gnomoniopsis smithogilvyi</name>
    <dbReference type="NCBI Taxonomy" id="1191159"/>
    <lineage>
        <taxon>Eukaryota</taxon>
        <taxon>Fungi</taxon>
        <taxon>Dikarya</taxon>
        <taxon>Ascomycota</taxon>
        <taxon>Pezizomycotina</taxon>
        <taxon>Sordariomycetes</taxon>
        <taxon>Sordariomycetidae</taxon>
        <taxon>Diaporthales</taxon>
        <taxon>Gnomoniaceae</taxon>
        <taxon>Gnomoniopsis</taxon>
    </lineage>
</organism>
<dbReference type="OrthoDB" id="5030973at2759"/>
<protein>
    <submittedName>
        <fullName evidence="1">Uncharacterized protein</fullName>
    </submittedName>
</protein>
<proteinExistence type="predicted"/>
<gene>
    <name evidence="1" type="ORF">N0V93_000047</name>
</gene>
<dbReference type="AlphaFoldDB" id="A0A9W8Z118"/>
<comment type="caution">
    <text evidence="1">The sequence shown here is derived from an EMBL/GenBank/DDBJ whole genome shotgun (WGS) entry which is preliminary data.</text>
</comment>